<dbReference type="GO" id="GO:0030674">
    <property type="term" value="F:protein-macromolecule adaptor activity"/>
    <property type="evidence" value="ECO:0007669"/>
    <property type="project" value="TreeGrafter"/>
</dbReference>
<reference evidence="4" key="1">
    <citation type="submission" date="2016-10" db="EMBL/GenBank/DDBJ databases">
        <authorList>
            <person name="Benchimol M."/>
            <person name="Almeida L.G."/>
            <person name="Vasconcelos A.T."/>
            <person name="Perreira-Neves A."/>
            <person name="Rosa I.A."/>
            <person name="Tasca T."/>
            <person name="Bogo M.R."/>
            <person name="de Souza W."/>
        </authorList>
    </citation>
    <scope>NUCLEOTIDE SEQUENCE [LARGE SCALE GENOMIC DNA]</scope>
    <source>
        <strain evidence="4">K</strain>
    </source>
</reference>
<proteinExistence type="predicted"/>
<dbReference type="GO" id="GO:0005737">
    <property type="term" value="C:cytoplasm"/>
    <property type="evidence" value="ECO:0007669"/>
    <property type="project" value="TreeGrafter"/>
</dbReference>
<dbReference type="VEuPathDB" id="TrichDB:TRFO_07357"/>
<dbReference type="GO" id="GO:0031929">
    <property type="term" value="P:TOR signaling"/>
    <property type="evidence" value="ECO:0007669"/>
    <property type="project" value="InterPro"/>
</dbReference>
<dbReference type="EMBL" id="MLAK01000893">
    <property type="protein sequence ID" value="OHT01806.1"/>
    <property type="molecule type" value="Genomic_DNA"/>
</dbReference>
<dbReference type="SMART" id="SM01302">
    <property type="entry name" value="Raptor_N"/>
    <property type="match status" value="1"/>
</dbReference>
<dbReference type="Proteomes" id="UP000179807">
    <property type="component" value="Unassembled WGS sequence"/>
</dbReference>
<dbReference type="OrthoDB" id="10262360at2759"/>
<dbReference type="RefSeq" id="XP_068354942.1">
    <property type="nucleotide sequence ID" value="XM_068493632.1"/>
</dbReference>
<gene>
    <name evidence="4" type="ORF">TRFO_07357</name>
</gene>
<dbReference type="InterPro" id="IPR015943">
    <property type="entry name" value="WD40/YVTN_repeat-like_dom_sf"/>
</dbReference>
<keyword evidence="1" id="KW-0853">WD repeat</keyword>
<evidence type="ECO:0000256" key="1">
    <source>
        <dbReference type="ARBA" id="ARBA00022574"/>
    </source>
</evidence>
<evidence type="ECO:0000313" key="4">
    <source>
        <dbReference type="EMBL" id="OHT01806.1"/>
    </source>
</evidence>
<dbReference type="InterPro" id="IPR036322">
    <property type="entry name" value="WD40_repeat_dom_sf"/>
</dbReference>
<organism evidence="4 5">
    <name type="scientific">Tritrichomonas foetus</name>
    <dbReference type="NCBI Taxonomy" id="1144522"/>
    <lineage>
        <taxon>Eukaryota</taxon>
        <taxon>Metamonada</taxon>
        <taxon>Parabasalia</taxon>
        <taxon>Tritrichomonadida</taxon>
        <taxon>Tritrichomonadidae</taxon>
        <taxon>Tritrichomonas</taxon>
    </lineage>
</organism>
<dbReference type="PANTHER" id="PTHR12848:SF16">
    <property type="entry name" value="REGULATORY-ASSOCIATED PROTEIN OF MTOR"/>
    <property type="match status" value="1"/>
</dbReference>
<dbReference type="GO" id="GO:0009267">
    <property type="term" value="P:cellular response to starvation"/>
    <property type="evidence" value="ECO:0007669"/>
    <property type="project" value="TreeGrafter"/>
</dbReference>
<protein>
    <recommendedName>
        <fullName evidence="3">Raptor N-terminal CASPase-like domain-containing protein</fullName>
    </recommendedName>
</protein>
<name>A0A1J4JWA2_9EUKA</name>
<dbReference type="SUPFAM" id="SSF50978">
    <property type="entry name" value="WD40 repeat-like"/>
    <property type="match status" value="1"/>
</dbReference>
<keyword evidence="5" id="KW-1185">Reference proteome</keyword>
<dbReference type="InterPro" id="IPR004083">
    <property type="entry name" value="Raptor"/>
</dbReference>
<dbReference type="PANTHER" id="PTHR12848">
    <property type="entry name" value="REGULATORY-ASSOCIATED PROTEIN OF MTOR"/>
    <property type="match status" value="1"/>
</dbReference>
<dbReference type="SUPFAM" id="SSF48371">
    <property type="entry name" value="ARM repeat"/>
    <property type="match status" value="1"/>
</dbReference>
<dbReference type="Gene3D" id="2.130.10.10">
    <property type="entry name" value="YVTN repeat-like/Quinoprotein amine dehydrogenase"/>
    <property type="match status" value="1"/>
</dbReference>
<dbReference type="GO" id="GO:0030307">
    <property type="term" value="P:positive regulation of cell growth"/>
    <property type="evidence" value="ECO:0007669"/>
    <property type="project" value="TreeGrafter"/>
</dbReference>
<dbReference type="InterPro" id="IPR016024">
    <property type="entry name" value="ARM-type_fold"/>
</dbReference>
<dbReference type="InterPro" id="IPR029347">
    <property type="entry name" value="Raptor_N"/>
</dbReference>
<dbReference type="Pfam" id="PF14538">
    <property type="entry name" value="Raptor_N"/>
    <property type="match status" value="1"/>
</dbReference>
<dbReference type="GeneID" id="94828336"/>
<accession>A0A1J4JWA2</accession>
<evidence type="ECO:0000256" key="2">
    <source>
        <dbReference type="ARBA" id="ARBA00022737"/>
    </source>
</evidence>
<evidence type="ECO:0000313" key="5">
    <source>
        <dbReference type="Proteomes" id="UP000179807"/>
    </source>
</evidence>
<comment type="caution">
    <text evidence="4">The sequence shown here is derived from an EMBL/GenBank/DDBJ whole genome shotgun (WGS) entry which is preliminary data.</text>
</comment>
<dbReference type="GO" id="GO:0071230">
    <property type="term" value="P:cellular response to amino acid stimulus"/>
    <property type="evidence" value="ECO:0007669"/>
    <property type="project" value="TreeGrafter"/>
</dbReference>
<evidence type="ECO:0000259" key="3">
    <source>
        <dbReference type="SMART" id="SM01302"/>
    </source>
</evidence>
<dbReference type="GO" id="GO:0031931">
    <property type="term" value="C:TORC1 complex"/>
    <property type="evidence" value="ECO:0007669"/>
    <property type="project" value="InterPro"/>
</dbReference>
<feature type="domain" description="Raptor N-terminal CASPase-like" evidence="3">
    <location>
        <begin position="80"/>
        <end position="221"/>
    </location>
</feature>
<dbReference type="GO" id="GO:0010506">
    <property type="term" value="P:regulation of autophagy"/>
    <property type="evidence" value="ECO:0007669"/>
    <property type="project" value="TreeGrafter"/>
</dbReference>
<keyword evidence="2" id="KW-0677">Repeat</keyword>
<dbReference type="AlphaFoldDB" id="A0A1J4JWA2"/>
<sequence length="1136" mass="128577">MSYSKFYISMNSGTDNDDTVPDNIECAKGQRSSPSHYFDENFINTDILFPKKIKNPLPFSDQDFALNKLNKPFIPDQIPSVIPPETIMINFANIKNFPKFIKTTLYAWHDATGESQQAFNATLIKYFRSNLSQTNPNLRYIPLGGQKDIHVEDVSKLRKEISSGRLIFHYIGYGFPQLTAETLYLSGGVPTSPRALFKALSTPSFYIFDCDNAGIMIPVFQSMAAPRQRKPRGVGRLNGNQIDRKKFRSYHFILNRVSLNDYFILCATSPGEELPRDPTLPRDFLTSVLLSPVQTAILCHFYLTYRTSLNFNELNPSTINELEQLLDIIVDGIACECLPGPSLQLLLRNNDVMHTLFRNFILAQFILKPFGVHPVSHPPIPDMSGHQLWEQWKAAVDNSIGTFATGRNVIKDYFDRALLSFKYFYVRRAFSSITPSLLSTIIWSKYYKGAAKLIYDYPKSIETFTNIIIFPDLFSNLTKLKPRNQSFNDLCYVILAIFKYNLNVAYQIPNDFNWEVLITFLYDKSIFLKTRILIAAILATCAPHNKSLRQICTTAEFIKKLQSEMVSTPPLLFSWSLILFKRVYDIFAADPSVFMPTGFHIQCAVCCFHYSQRCRSAAISNLSCFMQGNDMQFNVSLLIYALPMYNDMSYFVRHQLVMLIQRYLTTHQDDIEQTQPLKKPRCSSFNLLTKKYVVFPDLNNISDYFKLLEDHKTENFKTQYINDMMQFFITYFSLDPHPAIAAEAASAREYFFRGWKKDNEDDDDDYIPFESDSDALYQISIQQTLENVVKTSGIRSRLSFSNDNWSKHSGISLKVECPLSAQPKAICFDSLSTGVVIGLNNDIVFYDDKLKVRWSMRLGPSSTTDIKVTSWFNESLAIVTRANGCGYICKAGNKKPITCWRADANVVNSNIPLYTTTANDRPCFATVRGSNHSVLWDMSTLKMVQETPNMQQGALAKSIALHPSNSNLMMVGYDNGFASICDLRSNQTVNTISVLGNTNSGTQRLSGSAGSGPSSILAANNLNNDSIPSIVKVIGNVAENSTFYITADNGKCIKWSPAKRAEVNVTSGSELFDFDAHQILPMLAFTPKNLNDQIILNESRKGIQKIKMEAGSRCVFHPTQPICAFASAHELKIFRL</sequence>